<proteinExistence type="predicted"/>
<dbReference type="RefSeq" id="WP_133993929.1">
    <property type="nucleotide sequence ID" value="NZ_SODV01000001.1"/>
</dbReference>
<protein>
    <submittedName>
        <fullName evidence="2">Lanthionine synthetase-like protein</fullName>
    </submittedName>
</protein>
<evidence type="ECO:0000256" key="1">
    <source>
        <dbReference type="PIRSR" id="PIRSR607822-1"/>
    </source>
</evidence>
<dbReference type="SUPFAM" id="SSF158745">
    <property type="entry name" value="LanC-like"/>
    <property type="match status" value="1"/>
</dbReference>
<dbReference type="GO" id="GO:0046872">
    <property type="term" value="F:metal ion binding"/>
    <property type="evidence" value="ECO:0007669"/>
    <property type="project" value="UniProtKB-KW"/>
</dbReference>
<organism evidence="2 3">
    <name type="scientific">Dinghuibacter silviterrae</name>
    <dbReference type="NCBI Taxonomy" id="1539049"/>
    <lineage>
        <taxon>Bacteria</taxon>
        <taxon>Pseudomonadati</taxon>
        <taxon>Bacteroidota</taxon>
        <taxon>Chitinophagia</taxon>
        <taxon>Chitinophagales</taxon>
        <taxon>Chitinophagaceae</taxon>
        <taxon>Dinghuibacter</taxon>
    </lineage>
</organism>
<feature type="binding site" evidence="1">
    <location>
        <position position="299"/>
    </location>
    <ligand>
        <name>Zn(2+)</name>
        <dbReference type="ChEBI" id="CHEBI:29105"/>
    </ligand>
</feature>
<dbReference type="OrthoDB" id="6313827at2"/>
<dbReference type="EMBL" id="SODV01000001">
    <property type="protein sequence ID" value="TDX01420.1"/>
    <property type="molecule type" value="Genomic_DNA"/>
</dbReference>
<feature type="binding site" evidence="1">
    <location>
        <position position="249"/>
    </location>
    <ligand>
        <name>Zn(2+)</name>
        <dbReference type="ChEBI" id="CHEBI:29105"/>
    </ligand>
</feature>
<evidence type="ECO:0000313" key="2">
    <source>
        <dbReference type="EMBL" id="TDX01420.1"/>
    </source>
</evidence>
<comment type="caution">
    <text evidence="2">The sequence shown here is derived from an EMBL/GenBank/DDBJ whole genome shotgun (WGS) entry which is preliminary data.</text>
</comment>
<reference evidence="2 3" key="1">
    <citation type="submission" date="2019-03" db="EMBL/GenBank/DDBJ databases">
        <title>Genomic Encyclopedia of Type Strains, Phase IV (KMG-IV): sequencing the most valuable type-strain genomes for metagenomic binning, comparative biology and taxonomic classification.</title>
        <authorList>
            <person name="Goeker M."/>
        </authorList>
    </citation>
    <scope>NUCLEOTIDE SEQUENCE [LARGE SCALE GENOMIC DNA]</scope>
    <source>
        <strain evidence="2 3">DSM 100059</strain>
    </source>
</reference>
<dbReference type="CDD" id="cd04793">
    <property type="entry name" value="LanC"/>
    <property type="match status" value="1"/>
</dbReference>
<name>A0A4R8DT29_9BACT</name>
<dbReference type="PANTHER" id="PTHR12736:SF7">
    <property type="entry name" value="LANC-LIKE PROTEIN 3"/>
    <property type="match status" value="1"/>
</dbReference>
<dbReference type="InterPro" id="IPR033889">
    <property type="entry name" value="LanC"/>
</dbReference>
<accession>A0A4R8DT29</accession>
<dbReference type="InterPro" id="IPR007822">
    <property type="entry name" value="LANC-like"/>
</dbReference>
<dbReference type="PANTHER" id="PTHR12736">
    <property type="entry name" value="LANC-LIKE PROTEIN"/>
    <property type="match status" value="1"/>
</dbReference>
<dbReference type="GO" id="GO:0031179">
    <property type="term" value="P:peptide modification"/>
    <property type="evidence" value="ECO:0007669"/>
    <property type="project" value="InterPro"/>
</dbReference>
<keyword evidence="3" id="KW-1185">Reference proteome</keyword>
<dbReference type="PRINTS" id="PR01955">
    <property type="entry name" value="LANCFRANKIA"/>
</dbReference>
<keyword evidence="1" id="KW-0862">Zinc</keyword>
<sequence>MDIQDTIARIHHDTRPWMATTDPSLYVGRAGLILFDYLFQKHGGNAAGAVDFGEAIQQLAEDSIDTTNPLFCGGAAGVRWLFTYLYKEGILEENDWRFLCDPKEPFEETALILLEQGNYDFLHGATGIAHYLLYAMDEGRDAFFREFLRRLYALFGKSTDGRAIPRFSYEKQVPVPGEVNLGLAHGLPSLLLFCVQCCRQDVCAWEAEAIARRLIAYMVDNINTDTRENFFPSIAGKGISDKTSRLGWCYGDLGVAYSLYRAGQVFQDTRLRSLGVDILSKSTHRRTHAQTLVNDACLCHGSAGIAHIYHRLWRDTGLPVFQTACDAWIERTIGYATHPDGIAGYKMYDSPSEGYRNQMGFLEGPVGIGIVLLAYLTGDLGWDHCLMLNS</sequence>
<gene>
    <name evidence="2" type="ORF">EDB95_2455</name>
</gene>
<dbReference type="Gene3D" id="1.50.10.20">
    <property type="match status" value="1"/>
</dbReference>
<evidence type="ECO:0000313" key="3">
    <source>
        <dbReference type="Proteomes" id="UP000294498"/>
    </source>
</evidence>
<dbReference type="AlphaFoldDB" id="A0A4R8DT29"/>
<dbReference type="GO" id="GO:0005886">
    <property type="term" value="C:plasma membrane"/>
    <property type="evidence" value="ECO:0007669"/>
    <property type="project" value="TreeGrafter"/>
</dbReference>
<feature type="binding site" evidence="1">
    <location>
        <position position="300"/>
    </location>
    <ligand>
        <name>Zn(2+)</name>
        <dbReference type="ChEBI" id="CHEBI:29105"/>
    </ligand>
</feature>
<dbReference type="Pfam" id="PF05147">
    <property type="entry name" value="LANC_like"/>
    <property type="match status" value="1"/>
</dbReference>
<dbReference type="PRINTS" id="PR01950">
    <property type="entry name" value="LANCSUPER"/>
</dbReference>
<dbReference type="SMART" id="SM01260">
    <property type="entry name" value="LANC_like"/>
    <property type="match status" value="1"/>
</dbReference>
<dbReference type="Proteomes" id="UP000294498">
    <property type="component" value="Unassembled WGS sequence"/>
</dbReference>
<keyword evidence="1" id="KW-0479">Metal-binding</keyword>